<dbReference type="Gene3D" id="3.40.50.1820">
    <property type="entry name" value="alpha/beta hydrolase"/>
    <property type="match status" value="1"/>
</dbReference>
<comment type="caution">
    <text evidence="4">The sequence shown here is derived from an EMBL/GenBank/DDBJ whole genome shotgun (WGS) entry which is preliminary data.</text>
</comment>
<sequence length="253" mass="28852">MHAAEEDWIKVLNSAELEKISRQCRAELVQSRADVEKRQNAQSFKEKTGSFRKIVKKHAEFVFITAPNRVPAVDQEVTQDHQTQDNDERGWWFSTGDRSYNAKDFTDCCHGYQESVEVIKQSLIEQGPFDGILAFSQGAAMLSLICGLQKQNPDGPFKFDFVILIAGFRSRQKPHDELYSQKFTVPSLHVFGDTDKVIPKDMSEDILQYYTDPVILQHPGGHFIPTSAPQKSAYTQFLDNFLRKKNDDKSSNS</sequence>
<dbReference type="FunFam" id="3.40.50.1820:FF:000073">
    <property type="entry name" value="esterase OVCA2 isoform X6"/>
    <property type="match status" value="1"/>
</dbReference>
<dbReference type="GO" id="GO:0016787">
    <property type="term" value="F:hydrolase activity"/>
    <property type="evidence" value="ECO:0007669"/>
    <property type="project" value="UniProtKB-KW"/>
</dbReference>
<feature type="domain" description="Serine hydrolase" evidence="3">
    <location>
        <begin position="38"/>
        <end position="233"/>
    </location>
</feature>
<evidence type="ECO:0000256" key="2">
    <source>
        <dbReference type="ARBA" id="ARBA00022801"/>
    </source>
</evidence>
<accession>A0AA89CDN6</accession>
<organism evidence="4 5">
    <name type="scientific">Pinctada imbricata</name>
    <name type="common">Atlantic pearl-oyster</name>
    <name type="synonym">Pinctada martensii</name>
    <dbReference type="NCBI Taxonomy" id="66713"/>
    <lineage>
        <taxon>Eukaryota</taxon>
        <taxon>Metazoa</taxon>
        <taxon>Spiralia</taxon>
        <taxon>Lophotrochozoa</taxon>
        <taxon>Mollusca</taxon>
        <taxon>Bivalvia</taxon>
        <taxon>Autobranchia</taxon>
        <taxon>Pteriomorphia</taxon>
        <taxon>Pterioida</taxon>
        <taxon>Pterioidea</taxon>
        <taxon>Pteriidae</taxon>
        <taxon>Pinctada</taxon>
    </lineage>
</organism>
<dbReference type="GO" id="GO:0032526">
    <property type="term" value="P:response to retinoic acid"/>
    <property type="evidence" value="ECO:0007669"/>
    <property type="project" value="TreeGrafter"/>
</dbReference>
<dbReference type="EMBL" id="VSWD01000001">
    <property type="protein sequence ID" value="KAK3108086.1"/>
    <property type="molecule type" value="Genomic_DNA"/>
</dbReference>
<dbReference type="Proteomes" id="UP001186944">
    <property type="component" value="Unassembled WGS sequence"/>
</dbReference>
<dbReference type="PANTHER" id="PTHR48070:SF6">
    <property type="entry name" value="ESTERASE OVCA2"/>
    <property type="match status" value="1"/>
</dbReference>
<evidence type="ECO:0000256" key="1">
    <source>
        <dbReference type="ARBA" id="ARBA00005863"/>
    </source>
</evidence>
<protein>
    <recommendedName>
        <fullName evidence="3">Serine hydrolase domain-containing protein</fullName>
    </recommendedName>
</protein>
<comment type="similarity">
    <text evidence="1">Belongs to the LovG family.</text>
</comment>
<gene>
    <name evidence="4" type="ORF">FSP39_000863</name>
</gene>
<dbReference type="InterPro" id="IPR029058">
    <property type="entry name" value="AB_hydrolase_fold"/>
</dbReference>
<evidence type="ECO:0000259" key="3">
    <source>
        <dbReference type="Pfam" id="PF03959"/>
    </source>
</evidence>
<dbReference type="Pfam" id="PF03959">
    <property type="entry name" value="FSH1"/>
    <property type="match status" value="1"/>
</dbReference>
<dbReference type="AlphaFoldDB" id="A0AA89CDN6"/>
<dbReference type="SUPFAM" id="SSF53474">
    <property type="entry name" value="alpha/beta-Hydrolases"/>
    <property type="match status" value="1"/>
</dbReference>
<keyword evidence="2" id="KW-0378">Hydrolase</keyword>
<dbReference type="InterPro" id="IPR050593">
    <property type="entry name" value="LovG"/>
</dbReference>
<reference evidence="4" key="1">
    <citation type="submission" date="2019-08" db="EMBL/GenBank/DDBJ databases">
        <title>The improved chromosome-level genome for the pearl oyster Pinctada fucata martensii using PacBio sequencing and Hi-C.</title>
        <authorList>
            <person name="Zheng Z."/>
        </authorList>
    </citation>
    <scope>NUCLEOTIDE SEQUENCE</scope>
    <source>
        <strain evidence="4">ZZ-2019</strain>
        <tissue evidence="4">Adductor muscle</tissue>
    </source>
</reference>
<name>A0AA89CDN6_PINIB</name>
<dbReference type="PANTHER" id="PTHR48070">
    <property type="entry name" value="ESTERASE OVCA2"/>
    <property type="match status" value="1"/>
</dbReference>
<dbReference type="InterPro" id="IPR005645">
    <property type="entry name" value="FSH-like_dom"/>
</dbReference>
<evidence type="ECO:0000313" key="4">
    <source>
        <dbReference type="EMBL" id="KAK3108086.1"/>
    </source>
</evidence>
<keyword evidence="5" id="KW-1185">Reference proteome</keyword>
<dbReference type="GO" id="GO:0005737">
    <property type="term" value="C:cytoplasm"/>
    <property type="evidence" value="ECO:0007669"/>
    <property type="project" value="TreeGrafter"/>
</dbReference>
<proteinExistence type="inferred from homology"/>
<evidence type="ECO:0000313" key="5">
    <source>
        <dbReference type="Proteomes" id="UP001186944"/>
    </source>
</evidence>
<dbReference type="GO" id="GO:0005634">
    <property type="term" value="C:nucleus"/>
    <property type="evidence" value="ECO:0007669"/>
    <property type="project" value="TreeGrafter"/>
</dbReference>